<organism evidence="1 2">
    <name type="scientific">Streptomyces varsoviensis</name>
    <dbReference type="NCBI Taxonomy" id="67373"/>
    <lineage>
        <taxon>Bacteria</taxon>
        <taxon>Bacillati</taxon>
        <taxon>Actinomycetota</taxon>
        <taxon>Actinomycetes</taxon>
        <taxon>Kitasatosporales</taxon>
        <taxon>Streptomycetaceae</taxon>
        <taxon>Streptomyces</taxon>
    </lineage>
</organism>
<dbReference type="SUPFAM" id="SSF46689">
    <property type="entry name" value="Homeodomain-like"/>
    <property type="match status" value="1"/>
</dbReference>
<dbReference type="EMBL" id="LGUT01000783">
    <property type="protein sequence ID" value="KOG90331.1"/>
    <property type="molecule type" value="Genomic_DNA"/>
</dbReference>
<protein>
    <submittedName>
        <fullName evidence="1">TetR family transcriptional regulator</fullName>
    </submittedName>
</protein>
<sequence length="39" mass="4449">MSEETGLRERKKQRTRRALSDTAIGLFLEHGFDQVSVAD</sequence>
<evidence type="ECO:0000313" key="2">
    <source>
        <dbReference type="Proteomes" id="UP000037020"/>
    </source>
</evidence>
<name>A0ABR5JA67_9ACTN</name>
<gene>
    <name evidence="1" type="ORF">ADK38_09370</name>
</gene>
<evidence type="ECO:0000313" key="1">
    <source>
        <dbReference type="EMBL" id="KOG90331.1"/>
    </source>
</evidence>
<reference evidence="1 2" key="1">
    <citation type="submission" date="2015-07" db="EMBL/GenBank/DDBJ databases">
        <authorList>
            <person name="Ju K.-S."/>
            <person name="Doroghazi J.R."/>
            <person name="Metcalf W.W."/>
        </authorList>
    </citation>
    <scope>NUCLEOTIDE SEQUENCE [LARGE SCALE GENOMIC DNA]</scope>
    <source>
        <strain evidence="1 2">NRRL B-3589</strain>
    </source>
</reference>
<dbReference type="InterPro" id="IPR009057">
    <property type="entry name" value="Homeodomain-like_sf"/>
</dbReference>
<proteinExistence type="predicted"/>
<keyword evidence="2" id="KW-1185">Reference proteome</keyword>
<comment type="caution">
    <text evidence="1">The sequence shown here is derived from an EMBL/GenBank/DDBJ whole genome shotgun (WGS) entry which is preliminary data.</text>
</comment>
<dbReference type="Gene3D" id="1.10.357.10">
    <property type="entry name" value="Tetracycline Repressor, domain 2"/>
    <property type="match status" value="1"/>
</dbReference>
<feature type="non-terminal residue" evidence="1">
    <location>
        <position position="39"/>
    </location>
</feature>
<accession>A0ABR5JA67</accession>
<dbReference type="Proteomes" id="UP000037020">
    <property type="component" value="Unassembled WGS sequence"/>
</dbReference>